<organism evidence="4 5">
    <name type="scientific">Aduncisulcus paluster</name>
    <dbReference type="NCBI Taxonomy" id="2918883"/>
    <lineage>
        <taxon>Eukaryota</taxon>
        <taxon>Metamonada</taxon>
        <taxon>Carpediemonas-like organisms</taxon>
        <taxon>Aduncisulcus</taxon>
    </lineage>
</organism>
<dbReference type="InterPro" id="IPR027417">
    <property type="entry name" value="P-loop_NTPase"/>
</dbReference>
<dbReference type="PRINTS" id="PR00988">
    <property type="entry name" value="URIDINKINASE"/>
</dbReference>
<dbReference type="InterPro" id="IPR006083">
    <property type="entry name" value="PRK/URK"/>
</dbReference>
<dbReference type="EMBL" id="BQXS01010320">
    <property type="protein sequence ID" value="GKT33565.1"/>
    <property type="molecule type" value="Genomic_DNA"/>
</dbReference>
<name>A0ABQ5KRG7_9EUKA</name>
<evidence type="ECO:0000259" key="2">
    <source>
        <dbReference type="Pfam" id="PF00485"/>
    </source>
</evidence>
<proteinExistence type="predicted"/>
<evidence type="ECO:0000313" key="5">
    <source>
        <dbReference type="Proteomes" id="UP001057375"/>
    </source>
</evidence>
<protein>
    <recommendedName>
        <fullName evidence="2">Phosphoribulokinase/uridine kinase domain-containing protein</fullName>
    </recommendedName>
</protein>
<feature type="domain" description="Phosphoribulokinase/uridine kinase" evidence="2">
    <location>
        <begin position="4"/>
        <end position="122"/>
    </location>
</feature>
<dbReference type="EMBL" id="BQXS01000416">
    <property type="protein sequence ID" value="GKT28659.1"/>
    <property type="molecule type" value="Genomic_DNA"/>
</dbReference>
<accession>A0ABQ5KRG7</accession>
<evidence type="ECO:0000313" key="4">
    <source>
        <dbReference type="EMBL" id="GKT33565.1"/>
    </source>
</evidence>
<reference evidence="4" key="1">
    <citation type="submission" date="2022-03" db="EMBL/GenBank/DDBJ databases">
        <title>Draft genome sequence of Aduncisulcus paluster, a free-living microaerophilic Fornicata.</title>
        <authorList>
            <person name="Yuyama I."/>
            <person name="Kume K."/>
            <person name="Tamura T."/>
            <person name="Inagaki Y."/>
            <person name="Hashimoto T."/>
        </authorList>
    </citation>
    <scope>NUCLEOTIDE SEQUENCE</scope>
    <source>
        <strain evidence="4">NY0171</strain>
    </source>
</reference>
<dbReference type="Pfam" id="PF00485">
    <property type="entry name" value="PRK"/>
    <property type="match status" value="1"/>
</dbReference>
<sequence length="211" mass="23979">MSTLARARRGDDVWIPHYDFVTRARVDKATKISDASVIILEGILVLSHDALRPLLDIRVYVQTDADIRLARRIKRDIASRGRDLHSVLTQYFSTVKPSHDQFIEPSKMHANLIIPFHTHNTVAVRVVIDYVSHVIEKRKRGEEEEIKETVELGDILLEERLSFGAPSSLTHDIHPDSLENPYDGMLKADISGTEHESIDQQSPISLLPDEF</sequence>
<dbReference type="Proteomes" id="UP001057375">
    <property type="component" value="Unassembled WGS sequence"/>
</dbReference>
<dbReference type="SUPFAM" id="SSF52540">
    <property type="entry name" value="P-loop containing nucleoside triphosphate hydrolases"/>
    <property type="match status" value="1"/>
</dbReference>
<keyword evidence="5" id="KW-1185">Reference proteome</keyword>
<dbReference type="PANTHER" id="PTHR10285">
    <property type="entry name" value="URIDINE KINASE"/>
    <property type="match status" value="1"/>
</dbReference>
<dbReference type="Gene3D" id="3.40.50.300">
    <property type="entry name" value="P-loop containing nucleotide triphosphate hydrolases"/>
    <property type="match status" value="1"/>
</dbReference>
<gene>
    <name evidence="3" type="ORF">ADUPG1_000792</name>
    <name evidence="4" type="ORF">ADUPG1_007430</name>
</gene>
<comment type="caution">
    <text evidence="4">The sequence shown here is derived from an EMBL/GenBank/DDBJ whole genome shotgun (WGS) entry which is preliminary data.</text>
</comment>
<feature type="region of interest" description="Disordered" evidence="1">
    <location>
        <begin position="191"/>
        <end position="211"/>
    </location>
</feature>
<evidence type="ECO:0000313" key="3">
    <source>
        <dbReference type="EMBL" id="GKT28659.1"/>
    </source>
</evidence>
<evidence type="ECO:0000256" key="1">
    <source>
        <dbReference type="SAM" id="MobiDB-lite"/>
    </source>
</evidence>